<reference evidence="8" key="1">
    <citation type="journal article" date="2019" name="Int. J. Syst. Evol. Microbiol.">
        <title>The Global Catalogue of Microorganisms (GCM) 10K type strain sequencing project: providing services to taxonomists for standard genome sequencing and annotation.</title>
        <authorList>
            <consortium name="The Broad Institute Genomics Platform"/>
            <consortium name="The Broad Institute Genome Sequencing Center for Infectious Disease"/>
            <person name="Wu L."/>
            <person name="Ma J."/>
        </authorList>
    </citation>
    <scope>NUCLEOTIDE SEQUENCE [LARGE SCALE GENOMIC DNA]</scope>
    <source>
        <strain evidence="8">CCUG 60524</strain>
    </source>
</reference>
<dbReference type="Pfam" id="PF00005">
    <property type="entry name" value="ABC_tran"/>
    <property type="match status" value="1"/>
</dbReference>
<dbReference type="InterPro" id="IPR013563">
    <property type="entry name" value="Oligopep_ABC_C"/>
</dbReference>
<dbReference type="Proteomes" id="UP001597108">
    <property type="component" value="Unassembled WGS sequence"/>
</dbReference>
<accession>A0ABW3IV23</accession>
<keyword evidence="3" id="KW-0813">Transport</keyword>
<dbReference type="PROSITE" id="PS50893">
    <property type="entry name" value="ABC_TRANSPORTER_2"/>
    <property type="match status" value="1"/>
</dbReference>
<comment type="caution">
    <text evidence="7">The sequence shown here is derived from an EMBL/GenBank/DDBJ whole genome shotgun (WGS) entry which is preliminary data.</text>
</comment>
<dbReference type="InterPro" id="IPR027417">
    <property type="entry name" value="P-loop_NTPase"/>
</dbReference>
<evidence type="ECO:0000256" key="1">
    <source>
        <dbReference type="ARBA" id="ARBA00004417"/>
    </source>
</evidence>
<dbReference type="NCBIfam" id="TIGR01727">
    <property type="entry name" value="oligo_HPY"/>
    <property type="match status" value="1"/>
</dbReference>
<dbReference type="Gene3D" id="3.40.50.300">
    <property type="entry name" value="P-loop containing nucleotide triphosphate hydrolases"/>
    <property type="match status" value="1"/>
</dbReference>
<evidence type="ECO:0000256" key="2">
    <source>
        <dbReference type="ARBA" id="ARBA00005417"/>
    </source>
</evidence>
<protein>
    <submittedName>
        <fullName evidence="7">ABC transporter ATP-binding protein</fullName>
    </submittedName>
</protein>
<evidence type="ECO:0000256" key="5">
    <source>
        <dbReference type="ARBA" id="ARBA00022840"/>
    </source>
</evidence>
<keyword evidence="8" id="KW-1185">Reference proteome</keyword>
<keyword evidence="4" id="KW-0547">Nucleotide-binding</keyword>
<dbReference type="GO" id="GO:0005524">
    <property type="term" value="F:ATP binding"/>
    <property type="evidence" value="ECO:0007669"/>
    <property type="project" value="UniProtKB-KW"/>
</dbReference>
<dbReference type="SUPFAM" id="SSF52540">
    <property type="entry name" value="P-loop containing nucleoside triphosphate hydrolases"/>
    <property type="match status" value="1"/>
</dbReference>
<dbReference type="InterPro" id="IPR003593">
    <property type="entry name" value="AAA+_ATPase"/>
</dbReference>
<evidence type="ECO:0000256" key="4">
    <source>
        <dbReference type="ARBA" id="ARBA00022741"/>
    </source>
</evidence>
<proteinExistence type="inferred from homology"/>
<evidence type="ECO:0000313" key="7">
    <source>
        <dbReference type="EMBL" id="MFD0981640.1"/>
    </source>
</evidence>
<evidence type="ECO:0000256" key="3">
    <source>
        <dbReference type="ARBA" id="ARBA00022448"/>
    </source>
</evidence>
<gene>
    <name evidence="7" type="ORF">ACFQ2S_18555</name>
</gene>
<name>A0ABW3IV23_9RHOB</name>
<dbReference type="InterPro" id="IPR050319">
    <property type="entry name" value="ABC_transp_ATP-bind"/>
</dbReference>
<keyword evidence="5 7" id="KW-0067">ATP-binding</keyword>
<organism evidence="7 8">
    <name type="scientific">Tropicimonas aquimaris</name>
    <dbReference type="NCBI Taxonomy" id="914152"/>
    <lineage>
        <taxon>Bacteria</taxon>
        <taxon>Pseudomonadati</taxon>
        <taxon>Pseudomonadota</taxon>
        <taxon>Alphaproteobacteria</taxon>
        <taxon>Rhodobacterales</taxon>
        <taxon>Roseobacteraceae</taxon>
        <taxon>Tropicimonas</taxon>
    </lineage>
</organism>
<dbReference type="PROSITE" id="PS00211">
    <property type="entry name" value="ABC_TRANSPORTER_1"/>
    <property type="match status" value="1"/>
</dbReference>
<dbReference type="Pfam" id="PF08352">
    <property type="entry name" value="oligo_HPY"/>
    <property type="match status" value="1"/>
</dbReference>
<dbReference type="CDD" id="cd03257">
    <property type="entry name" value="ABC_NikE_OppD_transporters"/>
    <property type="match status" value="1"/>
</dbReference>
<comment type="similarity">
    <text evidence="2">Belongs to the ABC transporter superfamily.</text>
</comment>
<evidence type="ECO:0000313" key="8">
    <source>
        <dbReference type="Proteomes" id="UP001597108"/>
    </source>
</evidence>
<feature type="domain" description="ABC transporter" evidence="6">
    <location>
        <begin position="5"/>
        <end position="257"/>
    </location>
</feature>
<dbReference type="RefSeq" id="WP_386076762.1">
    <property type="nucleotide sequence ID" value="NZ_JBHTJT010000046.1"/>
</dbReference>
<dbReference type="EMBL" id="JBHTJT010000046">
    <property type="protein sequence ID" value="MFD0981640.1"/>
    <property type="molecule type" value="Genomic_DNA"/>
</dbReference>
<dbReference type="PANTHER" id="PTHR43776:SF7">
    <property type="entry name" value="D,D-DIPEPTIDE TRANSPORT ATP-BINDING PROTEIN DDPF-RELATED"/>
    <property type="match status" value="1"/>
</dbReference>
<dbReference type="InterPro" id="IPR017871">
    <property type="entry name" value="ABC_transporter-like_CS"/>
</dbReference>
<dbReference type="SMART" id="SM00382">
    <property type="entry name" value="AAA"/>
    <property type="match status" value="1"/>
</dbReference>
<dbReference type="InterPro" id="IPR003439">
    <property type="entry name" value="ABC_transporter-like_ATP-bd"/>
</dbReference>
<sequence length="323" mass="34908">MTATLRIRDLDKRFGGGRGLLGFGKEKPSVHAVQSASLDVARGQTLGIVGESGCGKSTLARMIVGLLPPSAGTIEIEGVNYAERAGRDPAAFGKVIQYVFQDPLSSLNPRKTIRQILEAPLKRLHRMPAEKRAARIAEILDAVNLRPEFLDRYPHEFSGGQAQRIGIARALAAAPRILVLDEPVSALDVSVQAQVLNLLSQLREEFDLTYLFISHDLAVVEAVADRVAVMYFGAIVELAPAREIFARPRHHYTALLARSAPVVGRPLAAPEAVDAELPDPLNPPPGCAFARRCPAATEICHCTKPPLEDHGTGHHAACHHPAR</sequence>
<evidence type="ECO:0000259" key="6">
    <source>
        <dbReference type="PROSITE" id="PS50893"/>
    </source>
</evidence>
<dbReference type="PANTHER" id="PTHR43776">
    <property type="entry name" value="TRANSPORT ATP-BINDING PROTEIN"/>
    <property type="match status" value="1"/>
</dbReference>
<comment type="subcellular location">
    <subcellularLocation>
        <location evidence="1">Cell inner membrane</location>
        <topology evidence="1">Peripheral membrane protein</topology>
    </subcellularLocation>
</comment>